<name>A0A0R2D5V9_9LACO</name>
<dbReference type="Proteomes" id="UP000051015">
    <property type="component" value="Unassembled WGS sequence"/>
</dbReference>
<dbReference type="EMBL" id="AYZD01000018">
    <property type="protein sequence ID" value="KRM95961.1"/>
    <property type="molecule type" value="Genomic_DNA"/>
</dbReference>
<comment type="caution">
    <text evidence="1">The sequence shown here is derived from an EMBL/GenBank/DDBJ whole genome shotgun (WGS) entry which is preliminary data.</text>
</comment>
<reference evidence="1 2" key="1">
    <citation type="journal article" date="2015" name="Genome Announc.">
        <title>Expanding the biotechnology potential of lactobacilli through comparative genomics of 213 strains and associated genera.</title>
        <authorList>
            <person name="Sun Z."/>
            <person name="Harris H.M."/>
            <person name="McCann A."/>
            <person name="Guo C."/>
            <person name="Argimon S."/>
            <person name="Zhang W."/>
            <person name="Yang X."/>
            <person name="Jeffery I.B."/>
            <person name="Cooney J.C."/>
            <person name="Kagawa T.F."/>
            <person name="Liu W."/>
            <person name="Song Y."/>
            <person name="Salvetti E."/>
            <person name="Wrobel A."/>
            <person name="Rasinkangas P."/>
            <person name="Parkhill J."/>
            <person name="Rea M.C."/>
            <person name="O'Sullivan O."/>
            <person name="Ritari J."/>
            <person name="Douillard F.P."/>
            <person name="Paul Ross R."/>
            <person name="Yang R."/>
            <person name="Briner A.E."/>
            <person name="Felis G.E."/>
            <person name="de Vos W.M."/>
            <person name="Barrangou R."/>
            <person name="Klaenhammer T.R."/>
            <person name="Caufield P.W."/>
            <person name="Cui Y."/>
            <person name="Zhang H."/>
            <person name="O'Toole P.W."/>
        </authorList>
    </citation>
    <scope>NUCLEOTIDE SEQUENCE [LARGE SCALE GENOMIC DNA]</scope>
    <source>
        <strain evidence="1 2">DSM 21051</strain>
    </source>
</reference>
<sequence>MADDAAGVNTSDMQKYLNLDNGIDTDVLEDLISMAEEDIMGNIDPTVDVSVYRGYKLFNQAVKVFVDFNYYNRGELATVQDAYPPSYLYMINGIRWKIRRAKNENSG</sequence>
<dbReference type="CDD" id="cd08054">
    <property type="entry name" value="gp6"/>
    <property type="match status" value="1"/>
</dbReference>
<dbReference type="RefSeq" id="WP_338037344.1">
    <property type="nucleotide sequence ID" value="NZ_AYZD01000018.1"/>
</dbReference>
<dbReference type="NCBIfam" id="TIGR01560">
    <property type="entry name" value="put_DNA_pack"/>
    <property type="match status" value="1"/>
</dbReference>
<evidence type="ECO:0000313" key="1">
    <source>
        <dbReference type="EMBL" id="KRM95961.1"/>
    </source>
</evidence>
<dbReference type="InterPro" id="IPR006450">
    <property type="entry name" value="Phage_HK97_gp6-like"/>
</dbReference>
<dbReference type="PATRIC" id="fig|1423725.3.peg.1483"/>
<organism evidence="1 2">
    <name type="scientific">Liquorilactobacillus aquaticus DSM 21051</name>
    <dbReference type="NCBI Taxonomy" id="1423725"/>
    <lineage>
        <taxon>Bacteria</taxon>
        <taxon>Bacillati</taxon>
        <taxon>Bacillota</taxon>
        <taxon>Bacilli</taxon>
        <taxon>Lactobacillales</taxon>
        <taxon>Lactobacillaceae</taxon>
        <taxon>Liquorilactobacillus</taxon>
    </lineage>
</organism>
<gene>
    <name evidence="1" type="ORF">FC19_GL001442</name>
</gene>
<proteinExistence type="predicted"/>
<evidence type="ECO:0000313" key="2">
    <source>
        <dbReference type="Proteomes" id="UP000051015"/>
    </source>
</evidence>
<protein>
    <recommendedName>
        <fullName evidence="3">DNA packaging protein</fullName>
    </recommendedName>
</protein>
<evidence type="ECO:0008006" key="3">
    <source>
        <dbReference type="Google" id="ProtNLM"/>
    </source>
</evidence>
<accession>A0A0R2D5V9</accession>
<dbReference type="AlphaFoldDB" id="A0A0R2D5V9"/>
<keyword evidence="2" id="KW-1185">Reference proteome</keyword>
<dbReference type="STRING" id="1423725.FC19_GL001442"/>